<dbReference type="Pfam" id="PF16321">
    <property type="entry name" value="Ribosom_S30AE_C"/>
    <property type="match status" value="1"/>
</dbReference>
<accession>A0A917UC11</accession>
<dbReference type="Proteomes" id="UP000642070">
    <property type="component" value="Unassembled WGS sequence"/>
</dbReference>
<dbReference type="GO" id="GO:0045900">
    <property type="term" value="P:negative regulation of translational elongation"/>
    <property type="evidence" value="ECO:0007669"/>
    <property type="project" value="TreeGrafter"/>
</dbReference>
<gene>
    <name evidence="2" type="ORF">GCM10007977_087090</name>
</gene>
<dbReference type="AlphaFoldDB" id="A0A917UC11"/>
<evidence type="ECO:0000313" key="2">
    <source>
        <dbReference type="EMBL" id="GGM71920.1"/>
    </source>
</evidence>
<dbReference type="Gene3D" id="3.30.505.50">
    <property type="entry name" value="Sigma 54 modulation/S30EA ribosomal protein, C-terminal domain"/>
    <property type="match status" value="1"/>
</dbReference>
<evidence type="ECO:0000313" key="3">
    <source>
        <dbReference type="Proteomes" id="UP000642070"/>
    </source>
</evidence>
<dbReference type="InterPro" id="IPR032528">
    <property type="entry name" value="Ribosom_S30AE_C"/>
</dbReference>
<dbReference type="GO" id="GO:0022627">
    <property type="term" value="C:cytosolic small ribosomal subunit"/>
    <property type="evidence" value="ECO:0007669"/>
    <property type="project" value="TreeGrafter"/>
</dbReference>
<sequence>MGVDVIGRGIVTDDEVGAARSMVSAVLAHHGVADGARVRLTAAACGGGPVVAQVNLRVHGAPARVQLTGRDPLDAAVAAAVRLERQVRRLTTRWEPWPWPDPERRPLAVPGSSTVGRVKTVPLRGGPPCRAAAFMAAMDYDVCLFTDAGSGEDAVVYRSGPTGLRLARQYHMHPDTSPERLGLSVNARRTPVLDRDAAAEHLCAGWLPFLFFTDRASGRGNLLYRRYDGTLGLIRPEGRR</sequence>
<feature type="domain" description="Sigma 54 modulation/S30EA ribosomal protein C-terminal" evidence="1">
    <location>
        <begin position="114"/>
        <end position="165"/>
    </location>
</feature>
<dbReference type="EMBL" id="BMPI01000063">
    <property type="protein sequence ID" value="GGM71920.1"/>
    <property type="molecule type" value="Genomic_DNA"/>
</dbReference>
<name>A0A917UC11_9ACTN</name>
<comment type="caution">
    <text evidence="2">The sequence shown here is derived from an EMBL/GenBank/DDBJ whole genome shotgun (WGS) entry which is preliminary data.</text>
</comment>
<dbReference type="InterPro" id="IPR050574">
    <property type="entry name" value="HPF/YfiA_ribosome-assoc"/>
</dbReference>
<reference evidence="2" key="1">
    <citation type="journal article" date="2014" name="Int. J. Syst. Evol. Microbiol.">
        <title>Complete genome sequence of Corynebacterium casei LMG S-19264T (=DSM 44701T), isolated from a smear-ripened cheese.</title>
        <authorList>
            <consortium name="US DOE Joint Genome Institute (JGI-PGF)"/>
            <person name="Walter F."/>
            <person name="Albersmeier A."/>
            <person name="Kalinowski J."/>
            <person name="Ruckert C."/>
        </authorList>
    </citation>
    <scope>NUCLEOTIDE SEQUENCE</scope>
    <source>
        <strain evidence="2">JCM 19831</strain>
    </source>
</reference>
<keyword evidence="3" id="KW-1185">Reference proteome</keyword>
<reference evidence="2" key="2">
    <citation type="submission" date="2020-09" db="EMBL/GenBank/DDBJ databases">
        <authorList>
            <person name="Sun Q."/>
            <person name="Ohkuma M."/>
        </authorList>
    </citation>
    <scope>NUCLEOTIDE SEQUENCE</scope>
    <source>
        <strain evidence="2">JCM 19831</strain>
    </source>
</reference>
<proteinExistence type="predicted"/>
<organism evidence="2 3">
    <name type="scientific">Dactylosporangium sucinum</name>
    <dbReference type="NCBI Taxonomy" id="1424081"/>
    <lineage>
        <taxon>Bacteria</taxon>
        <taxon>Bacillati</taxon>
        <taxon>Actinomycetota</taxon>
        <taxon>Actinomycetes</taxon>
        <taxon>Micromonosporales</taxon>
        <taxon>Micromonosporaceae</taxon>
        <taxon>Dactylosporangium</taxon>
    </lineage>
</organism>
<protein>
    <submittedName>
        <fullName evidence="2">Dormancy associated translation inhibitor</fullName>
    </submittedName>
</protein>
<dbReference type="RefSeq" id="WP_190255936.1">
    <property type="nucleotide sequence ID" value="NZ_BMPI01000063.1"/>
</dbReference>
<evidence type="ECO:0000259" key="1">
    <source>
        <dbReference type="Pfam" id="PF16321"/>
    </source>
</evidence>
<dbReference type="PANTHER" id="PTHR33231:SF1">
    <property type="entry name" value="30S RIBOSOMAL PROTEIN"/>
    <property type="match status" value="1"/>
</dbReference>
<dbReference type="GO" id="GO:0043024">
    <property type="term" value="F:ribosomal small subunit binding"/>
    <property type="evidence" value="ECO:0007669"/>
    <property type="project" value="TreeGrafter"/>
</dbReference>
<dbReference type="PANTHER" id="PTHR33231">
    <property type="entry name" value="30S RIBOSOMAL PROTEIN"/>
    <property type="match status" value="1"/>
</dbReference>
<dbReference type="InterPro" id="IPR038416">
    <property type="entry name" value="Ribosom_S30AE_C_sf"/>
</dbReference>